<dbReference type="EMBL" id="CAJVPZ010025723">
    <property type="protein sequence ID" value="CAG8723392.1"/>
    <property type="molecule type" value="Genomic_DNA"/>
</dbReference>
<dbReference type="Proteomes" id="UP000789396">
    <property type="component" value="Unassembled WGS sequence"/>
</dbReference>
<dbReference type="OrthoDB" id="2407789at2759"/>
<proteinExistence type="predicted"/>
<evidence type="ECO:0000313" key="2">
    <source>
        <dbReference type="Proteomes" id="UP000789396"/>
    </source>
</evidence>
<evidence type="ECO:0000313" key="1">
    <source>
        <dbReference type="EMBL" id="CAG8723392.1"/>
    </source>
</evidence>
<dbReference type="AlphaFoldDB" id="A0A9N9NCW4"/>
<sequence>HKTNKNNFESQEHAKKQASIRASFSAVDIKNETIEDLIESFAIANIPLEKVDRLIPFFRKHLKY</sequence>
<accession>A0A9N9NCW4</accession>
<reference evidence="1" key="1">
    <citation type="submission" date="2021-06" db="EMBL/GenBank/DDBJ databases">
        <authorList>
            <person name="Kallberg Y."/>
            <person name="Tangrot J."/>
            <person name="Rosling A."/>
        </authorList>
    </citation>
    <scope>NUCLEOTIDE SEQUENCE</scope>
    <source>
        <strain evidence="1">IN212</strain>
    </source>
</reference>
<feature type="non-terminal residue" evidence="1">
    <location>
        <position position="64"/>
    </location>
</feature>
<feature type="non-terminal residue" evidence="1">
    <location>
        <position position="1"/>
    </location>
</feature>
<gene>
    <name evidence="1" type="ORF">RFULGI_LOCUS11616</name>
</gene>
<name>A0A9N9NCW4_9GLOM</name>
<comment type="caution">
    <text evidence="1">The sequence shown here is derived from an EMBL/GenBank/DDBJ whole genome shotgun (WGS) entry which is preliminary data.</text>
</comment>
<organism evidence="1 2">
    <name type="scientific">Racocetra fulgida</name>
    <dbReference type="NCBI Taxonomy" id="60492"/>
    <lineage>
        <taxon>Eukaryota</taxon>
        <taxon>Fungi</taxon>
        <taxon>Fungi incertae sedis</taxon>
        <taxon>Mucoromycota</taxon>
        <taxon>Glomeromycotina</taxon>
        <taxon>Glomeromycetes</taxon>
        <taxon>Diversisporales</taxon>
        <taxon>Gigasporaceae</taxon>
        <taxon>Racocetra</taxon>
    </lineage>
</organism>
<keyword evidence="2" id="KW-1185">Reference proteome</keyword>
<protein>
    <submittedName>
        <fullName evidence="1">13675_t:CDS:1</fullName>
    </submittedName>
</protein>